<sequence>MMASLSILMRHPGRFLVATCSRCVRMLSSDLVAALRPIYLAIRPNPQLADRTPPEEMRVNEKSLRQLSSHLESLSGQSVDSSLPADGMLKFYMYSVPDEEGSTLGGGHLVRVQVDRSLMDPKAVIRGILRSCKLLPKDQEQERQEKQEQERQLENEEQEWEQELARKPVMKDKKAVKELEKVLRWQEHMKPERERVRPPQRKVSQTNNLDNTLTELLKDPPKKEDHSLDTWMRQALARAQAAEATAIRAKIDALERSLIQNLGIRGTRYDCGCNMERYHDCLQILNDLVTKDSAVASQLRILGNRFVVFAPYTGISLEGDVMLFSGDAPSSWLGFLLKQMRLHEEQLRLVPLYEKALSAVLLGIQIERRRAAEPGCEARAYAESLRRVIRAVSEHLKLEESVRELPPTLQDHQLVVMPDDSDAPKVSQTGLFLAPASCPGSDLVAFICRNLDVASGRVSRYRQDIEVERKLWQQCQDELGLQRLSKDDSVTPDKMVLALQHLLKSGVKSCRGLSLHITNYWSVPTDGIVCIPWNFMSQEQK</sequence>
<feature type="domain" description="DUF4461" evidence="3">
    <location>
        <begin position="227"/>
        <end position="536"/>
    </location>
</feature>
<dbReference type="InterPro" id="IPR027989">
    <property type="entry name" value="DUF4461"/>
</dbReference>
<dbReference type="GO" id="GO:0005739">
    <property type="term" value="C:mitochondrion"/>
    <property type="evidence" value="ECO:0007669"/>
    <property type="project" value="TreeGrafter"/>
</dbReference>
<feature type="compositionally biased region" description="Basic and acidic residues" evidence="1">
    <location>
        <begin position="139"/>
        <end position="154"/>
    </location>
</feature>
<evidence type="ECO:0000259" key="3">
    <source>
        <dbReference type="Pfam" id="PF14688"/>
    </source>
</evidence>
<evidence type="ECO:0000313" key="4">
    <source>
        <dbReference type="Proteomes" id="UP001652661"/>
    </source>
</evidence>
<organism evidence="4 5">
    <name type="scientific">Drosophila kikkawai</name>
    <name type="common">Fruit fly</name>
    <dbReference type="NCBI Taxonomy" id="30033"/>
    <lineage>
        <taxon>Eukaryota</taxon>
        <taxon>Metazoa</taxon>
        <taxon>Ecdysozoa</taxon>
        <taxon>Arthropoda</taxon>
        <taxon>Hexapoda</taxon>
        <taxon>Insecta</taxon>
        <taxon>Pterygota</taxon>
        <taxon>Neoptera</taxon>
        <taxon>Endopterygota</taxon>
        <taxon>Diptera</taxon>
        <taxon>Brachycera</taxon>
        <taxon>Muscomorpha</taxon>
        <taxon>Ephydroidea</taxon>
        <taxon>Drosophilidae</taxon>
        <taxon>Drosophila</taxon>
        <taxon>Sophophora</taxon>
    </lineage>
</organism>
<reference evidence="5" key="1">
    <citation type="submission" date="2025-08" db="UniProtKB">
        <authorList>
            <consortium name="RefSeq"/>
        </authorList>
    </citation>
    <scope>IDENTIFICATION</scope>
    <source>
        <strain evidence="5">14028-0561.14</strain>
        <tissue evidence="5">Whole fly</tissue>
    </source>
</reference>
<dbReference type="Pfam" id="PF14687">
    <property type="entry name" value="DUF4460"/>
    <property type="match status" value="1"/>
</dbReference>
<gene>
    <name evidence="5" type="primary">LOC108071219</name>
</gene>
<accession>A0A6P4I466</accession>
<dbReference type="Pfam" id="PF14688">
    <property type="entry name" value="DUF4461"/>
    <property type="match status" value="1"/>
</dbReference>
<dbReference type="OrthoDB" id="4238at2759"/>
<evidence type="ECO:0000259" key="2">
    <source>
        <dbReference type="Pfam" id="PF14687"/>
    </source>
</evidence>
<protein>
    <submittedName>
        <fullName evidence="5">T-cell activation inhibitor, mitochondrial</fullName>
    </submittedName>
</protein>
<feature type="domain" description="DUF4460" evidence="2">
    <location>
        <begin position="25"/>
        <end position="134"/>
    </location>
</feature>
<feature type="region of interest" description="Disordered" evidence="1">
    <location>
        <begin position="139"/>
        <end position="166"/>
    </location>
</feature>
<evidence type="ECO:0000256" key="1">
    <source>
        <dbReference type="SAM" id="MobiDB-lite"/>
    </source>
</evidence>
<dbReference type="RefSeq" id="XP_017017391.1">
    <property type="nucleotide sequence ID" value="XM_017161902.3"/>
</dbReference>
<dbReference type="AlphaFoldDB" id="A0A6P4I466"/>
<dbReference type="InterPro" id="IPR028031">
    <property type="entry name" value="DUF4460"/>
</dbReference>
<dbReference type="PANTHER" id="PTHR31596:SF1">
    <property type="entry name" value="T-CELL ACTIVATION INHIBITOR, MITOCHONDRIAL"/>
    <property type="match status" value="1"/>
</dbReference>
<evidence type="ECO:0000313" key="5">
    <source>
        <dbReference type="RefSeq" id="XP_017017391.1"/>
    </source>
</evidence>
<proteinExistence type="predicted"/>
<name>A0A6P4I466_DROKI</name>
<dbReference type="Proteomes" id="UP001652661">
    <property type="component" value="Chromosome X"/>
</dbReference>
<keyword evidence="4" id="KW-1185">Reference proteome</keyword>
<dbReference type="GeneID" id="108071219"/>
<dbReference type="InterPro" id="IPR027986">
    <property type="entry name" value="TCAIM"/>
</dbReference>
<dbReference type="PANTHER" id="PTHR31596">
    <property type="entry name" value="T-CELL ACTIVATION INHIBITOR, MITOCHONDRIAL"/>
    <property type="match status" value="1"/>
</dbReference>